<dbReference type="GO" id="GO:0015144">
    <property type="term" value="F:carbohydrate transmembrane transporter activity"/>
    <property type="evidence" value="ECO:0007669"/>
    <property type="project" value="InterPro"/>
</dbReference>
<dbReference type="PRINTS" id="PR00181">
    <property type="entry name" value="MALTOSEBP"/>
</dbReference>
<gene>
    <name evidence="6" type="ORF">H1164_13610</name>
</gene>
<keyword evidence="3 5" id="KW-0762">Sugar transport</keyword>
<dbReference type="PANTHER" id="PTHR30061">
    <property type="entry name" value="MALTOSE-BINDING PERIPLASMIC PROTEIN"/>
    <property type="match status" value="1"/>
</dbReference>
<dbReference type="GO" id="GO:0042956">
    <property type="term" value="P:maltodextrin transmembrane transport"/>
    <property type="evidence" value="ECO:0007669"/>
    <property type="project" value="TreeGrafter"/>
</dbReference>
<keyword evidence="7" id="KW-1185">Reference proteome</keyword>
<sequence length="269" mass="29376">MKKWIGLVAVFAIVTALLSGCGPKRDPHVQAGGIERKPDKLVVWENADDGVQINNTKKLAAQFTKRTGIKVDVVAVPLLKQEDKLTLDGPAGKGPDLVTWPHDRLGEAIVKGLLQPIQVDDSVKEQFDDNAMRAMTYNGQVYGLPKVTESIALIYNKKLMNNVPATYEDLMKYAKENNKPAENKYGIMFEENNLYYTYFLFAAKGGSVFGETGGKTDPDKIELNSPGSIAGMKEVEKWFSQGLLPKGLKGDTVSGLFKEGNVAAVLNGP</sequence>
<dbReference type="GO" id="GO:1901982">
    <property type="term" value="F:maltose binding"/>
    <property type="evidence" value="ECO:0007669"/>
    <property type="project" value="TreeGrafter"/>
</dbReference>
<dbReference type="EMBL" id="JACEIP010000024">
    <property type="protein sequence ID" value="MBA4543923.1"/>
    <property type="molecule type" value="Genomic_DNA"/>
</dbReference>
<dbReference type="Pfam" id="PF13416">
    <property type="entry name" value="SBP_bac_8"/>
    <property type="match status" value="1"/>
</dbReference>
<evidence type="ECO:0000256" key="3">
    <source>
        <dbReference type="ARBA" id="ARBA00022597"/>
    </source>
</evidence>
<dbReference type="Proteomes" id="UP000530514">
    <property type="component" value="Unassembled WGS sequence"/>
</dbReference>
<keyword evidence="5" id="KW-0472">Membrane</keyword>
<organism evidence="6 7">
    <name type="scientific">Thermoactinomyces daqus</name>
    <dbReference type="NCBI Taxonomy" id="1329516"/>
    <lineage>
        <taxon>Bacteria</taxon>
        <taxon>Bacillati</taxon>
        <taxon>Bacillota</taxon>
        <taxon>Bacilli</taxon>
        <taxon>Bacillales</taxon>
        <taxon>Thermoactinomycetaceae</taxon>
        <taxon>Thermoactinomyces</taxon>
    </lineage>
</organism>
<protein>
    <recommendedName>
        <fullName evidence="5">Maltodextrin-binding protein</fullName>
    </recommendedName>
</protein>
<evidence type="ECO:0000313" key="6">
    <source>
        <dbReference type="EMBL" id="MBA4543923.1"/>
    </source>
</evidence>
<comment type="caution">
    <text evidence="6">The sequence shown here is derived from an EMBL/GenBank/DDBJ whole genome shotgun (WGS) entry which is preliminary data.</text>
</comment>
<name>A0A7W1XCA2_9BACL</name>
<comment type="subcellular location">
    <subcellularLocation>
        <location evidence="5">Cell membrane</location>
        <topology evidence="5">Lipid-anchor</topology>
    </subcellularLocation>
</comment>
<dbReference type="GO" id="GO:0055052">
    <property type="term" value="C:ATP-binding cassette (ABC) transporter complex, substrate-binding subunit-containing"/>
    <property type="evidence" value="ECO:0007669"/>
    <property type="project" value="TreeGrafter"/>
</dbReference>
<keyword evidence="5" id="KW-1003">Cell membrane</keyword>
<keyword evidence="4" id="KW-0732">Signal</keyword>
<dbReference type="PROSITE" id="PS51257">
    <property type="entry name" value="PROKAR_LIPOPROTEIN"/>
    <property type="match status" value="1"/>
</dbReference>
<dbReference type="InterPro" id="IPR006060">
    <property type="entry name" value="Maltose/Cyclodextrin-bd"/>
</dbReference>
<dbReference type="InterPro" id="IPR006059">
    <property type="entry name" value="SBP"/>
</dbReference>
<dbReference type="GO" id="GO:0015768">
    <property type="term" value="P:maltose transport"/>
    <property type="evidence" value="ECO:0007669"/>
    <property type="project" value="TreeGrafter"/>
</dbReference>
<proteinExistence type="inferred from homology"/>
<dbReference type="Gene3D" id="3.40.190.10">
    <property type="entry name" value="Periplasmic binding protein-like II"/>
    <property type="match status" value="1"/>
</dbReference>
<evidence type="ECO:0000256" key="1">
    <source>
        <dbReference type="ARBA" id="ARBA00008520"/>
    </source>
</evidence>
<dbReference type="SUPFAM" id="SSF53850">
    <property type="entry name" value="Periplasmic binding protein-like II"/>
    <property type="match status" value="1"/>
</dbReference>
<dbReference type="OrthoDB" id="9766758at2"/>
<accession>A0A7W1XCA2</accession>
<reference evidence="6 7" key="1">
    <citation type="submission" date="2020-07" db="EMBL/GenBank/DDBJ databases">
        <authorList>
            <person name="Feng H."/>
        </authorList>
    </citation>
    <scope>NUCLEOTIDE SEQUENCE [LARGE SCALE GENOMIC DNA]</scope>
    <source>
        <strain evidence="7">s-11</strain>
    </source>
</reference>
<evidence type="ECO:0000256" key="2">
    <source>
        <dbReference type="ARBA" id="ARBA00022448"/>
    </source>
</evidence>
<evidence type="ECO:0000256" key="5">
    <source>
        <dbReference type="RuleBase" id="RU365005"/>
    </source>
</evidence>
<comment type="similarity">
    <text evidence="1 5">Belongs to the bacterial solute-binding protein 1 family.</text>
</comment>
<keyword evidence="5" id="KW-0449">Lipoprotein</keyword>
<evidence type="ECO:0000313" key="7">
    <source>
        <dbReference type="Proteomes" id="UP000530514"/>
    </source>
</evidence>
<dbReference type="PANTHER" id="PTHR30061:SF50">
    <property type="entry name" value="MALTOSE_MALTODEXTRIN-BINDING PERIPLASMIC PROTEIN"/>
    <property type="match status" value="1"/>
</dbReference>
<keyword evidence="2 5" id="KW-0813">Transport</keyword>
<evidence type="ECO:0000256" key="4">
    <source>
        <dbReference type="ARBA" id="ARBA00022729"/>
    </source>
</evidence>
<dbReference type="AlphaFoldDB" id="A0A7W1XCA2"/>